<accession>I2GGJ1</accession>
<dbReference type="AlphaFoldDB" id="I2GGJ1"/>
<dbReference type="EMBL" id="CAIT01000006">
    <property type="protein sequence ID" value="CCH53016.1"/>
    <property type="molecule type" value="Genomic_DNA"/>
</dbReference>
<protein>
    <submittedName>
        <fullName evidence="1">Uncharacterized protein</fullName>
    </submittedName>
</protein>
<dbReference type="Proteomes" id="UP000009309">
    <property type="component" value="Unassembled WGS sequence"/>
</dbReference>
<reference evidence="1 2" key="1">
    <citation type="journal article" date="2012" name="J. Bacteriol.">
        <title>Genome Sequence of the Filamentous Bacterium Fibrisoma limi BUZ 3T.</title>
        <authorList>
            <person name="Filippini M."/>
            <person name="Qi W."/>
            <person name="Jaenicke S."/>
            <person name="Goesmann A."/>
            <person name="Smits T.H."/>
            <person name="Bagheri H.C."/>
        </authorList>
    </citation>
    <scope>NUCLEOTIDE SEQUENCE [LARGE SCALE GENOMIC DNA]</scope>
    <source>
        <strain evidence="2">BUZ 3T</strain>
    </source>
</reference>
<evidence type="ECO:0000313" key="1">
    <source>
        <dbReference type="EMBL" id="CCH53016.1"/>
    </source>
</evidence>
<gene>
    <name evidence="1" type="ORF">BN8_02073</name>
</gene>
<sequence>MGASTKKAAQKYKEAVQKQGSRAFWSADFSLCHLLRLANHLTTKKQARIG</sequence>
<evidence type="ECO:0000313" key="2">
    <source>
        <dbReference type="Proteomes" id="UP000009309"/>
    </source>
</evidence>
<keyword evidence="2" id="KW-1185">Reference proteome</keyword>
<organism evidence="1 2">
    <name type="scientific">Fibrisoma limi BUZ 3</name>
    <dbReference type="NCBI Taxonomy" id="1185876"/>
    <lineage>
        <taxon>Bacteria</taxon>
        <taxon>Pseudomonadati</taxon>
        <taxon>Bacteroidota</taxon>
        <taxon>Cytophagia</taxon>
        <taxon>Cytophagales</taxon>
        <taxon>Spirosomataceae</taxon>
        <taxon>Fibrisoma</taxon>
    </lineage>
</organism>
<name>I2GGJ1_9BACT</name>
<dbReference type="STRING" id="1185876.BN8_02073"/>
<comment type="caution">
    <text evidence="1">The sequence shown here is derived from an EMBL/GenBank/DDBJ whole genome shotgun (WGS) entry which is preliminary data.</text>
</comment>
<proteinExistence type="predicted"/>